<keyword evidence="3" id="KW-1185">Reference proteome</keyword>
<evidence type="ECO:0000256" key="1">
    <source>
        <dbReference type="SAM" id="Phobius"/>
    </source>
</evidence>
<evidence type="ECO:0000313" key="3">
    <source>
        <dbReference type="Proteomes" id="UP000586042"/>
    </source>
</evidence>
<dbReference type="EMBL" id="JABWGN010000021">
    <property type="protein sequence ID" value="NUW37494.1"/>
    <property type="molecule type" value="Genomic_DNA"/>
</dbReference>
<dbReference type="Proteomes" id="UP000586042">
    <property type="component" value="Unassembled WGS sequence"/>
</dbReference>
<organism evidence="2 3">
    <name type="scientific">Nonomuraea montanisoli</name>
    <dbReference type="NCBI Taxonomy" id="2741721"/>
    <lineage>
        <taxon>Bacteria</taxon>
        <taxon>Bacillati</taxon>
        <taxon>Actinomycetota</taxon>
        <taxon>Actinomycetes</taxon>
        <taxon>Streptosporangiales</taxon>
        <taxon>Streptosporangiaceae</taxon>
        <taxon>Nonomuraea</taxon>
    </lineage>
</organism>
<keyword evidence="1" id="KW-0812">Transmembrane</keyword>
<feature type="transmembrane region" description="Helical" evidence="1">
    <location>
        <begin position="169"/>
        <end position="188"/>
    </location>
</feature>
<keyword evidence="1" id="KW-1133">Transmembrane helix</keyword>
<dbReference type="AlphaFoldDB" id="A0A7Y6III1"/>
<name>A0A7Y6III1_9ACTN</name>
<sequence>MRTWLRVHRAAQVCGALALTAGLVAAVGDVLVPVPGLAVEDLAGVPVALVAPLAASSVLVRGALAGAGGLEAAAVRPVLAYRTGMVAVVCALSLVMALVVTVPYAAAAARNLVGFTGLAALAALPRGRRRDAATAAPAAYLVAAMLLGRPGAGSWWDWPVEPSPHPATWVVPAACLGFGLAAPVLARLRPGRRPRRRG</sequence>
<gene>
    <name evidence="2" type="ORF">HTZ77_39760</name>
</gene>
<evidence type="ECO:0000313" key="2">
    <source>
        <dbReference type="EMBL" id="NUW37494.1"/>
    </source>
</evidence>
<accession>A0A7Y6III1</accession>
<feature type="transmembrane region" description="Helical" evidence="1">
    <location>
        <begin position="42"/>
        <end position="67"/>
    </location>
</feature>
<keyword evidence="1" id="KW-0472">Membrane</keyword>
<reference evidence="2 3" key="1">
    <citation type="submission" date="2020-06" db="EMBL/GenBank/DDBJ databases">
        <title>Nonomuraea sp. SMC257, a novel actinomycete isolated from soil.</title>
        <authorList>
            <person name="Chanama M."/>
        </authorList>
    </citation>
    <scope>NUCLEOTIDE SEQUENCE [LARGE SCALE GENOMIC DNA]</scope>
    <source>
        <strain evidence="2 3">SMC257</strain>
    </source>
</reference>
<dbReference type="RefSeq" id="WP_175594942.1">
    <property type="nucleotide sequence ID" value="NZ_JABWGN010000021.1"/>
</dbReference>
<proteinExistence type="predicted"/>
<feature type="transmembrane region" description="Helical" evidence="1">
    <location>
        <begin position="79"/>
        <end position="102"/>
    </location>
</feature>
<protein>
    <submittedName>
        <fullName evidence="2">Uncharacterized protein</fullName>
    </submittedName>
</protein>
<comment type="caution">
    <text evidence="2">The sequence shown here is derived from an EMBL/GenBank/DDBJ whole genome shotgun (WGS) entry which is preliminary data.</text>
</comment>